<proteinExistence type="predicted"/>
<organism evidence="2 3">
    <name type="scientific">Diplogelasinospora grovesii</name>
    <dbReference type="NCBI Taxonomy" id="303347"/>
    <lineage>
        <taxon>Eukaryota</taxon>
        <taxon>Fungi</taxon>
        <taxon>Dikarya</taxon>
        <taxon>Ascomycota</taxon>
        <taxon>Pezizomycotina</taxon>
        <taxon>Sordariomycetes</taxon>
        <taxon>Sordariomycetidae</taxon>
        <taxon>Sordariales</taxon>
        <taxon>Diplogelasinosporaceae</taxon>
        <taxon>Diplogelasinospora</taxon>
    </lineage>
</organism>
<dbReference type="Gene3D" id="4.10.1000.40">
    <property type="match status" value="1"/>
</dbReference>
<dbReference type="EMBL" id="MU853937">
    <property type="protein sequence ID" value="KAK3935175.1"/>
    <property type="molecule type" value="Genomic_DNA"/>
</dbReference>
<keyword evidence="3" id="KW-1185">Reference proteome</keyword>
<dbReference type="Proteomes" id="UP001303473">
    <property type="component" value="Unassembled WGS sequence"/>
</dbReference>
<dbReference type="PANTHER" id="PTHR35179">
    <property type="entry name" value="PROTEIN CBG02620"/>
    <property type="match status" value="1"/>
</dbReference>
<sequence>MSSKKNIGYYAVSKSSMSRNAATPCALLIRNKQCLDPDCHFSHMPWRVREWQNGQGNKPCNFGHKCLYFRLRHCLYYHPPEHLQVDVQDNREEVITLGLQKLHPLALNSLVADQNVTIEDLGDLASFNKVADNEIAVPGSPPLFHPLTRRIEVKLDSHNGTLSPQPNYTYPFEPLIRSIQVSNPTHSIFGADIVSNASNLRKLFHIFRNQKQITERYDLEWKGDTLFLGKWTGDPSLRLSYGHGFGFERETCRYDPDGDAQMLRDSATHHRVVGYKFGGLQCVVQSEVDAYHCDCSHPPSPAPVIMPSPSRDSATPTRSPFLTGSARATVDPSQPAPSRASHKKAASTGSSSFRNPAQKSKVSTPTRRFTFDALALDDPGDSPSFAAAQLQTLRTHRCGRDIPSACLVEVKTHREGKNPTFSHEAQLYFSRRTKLYVAEHRAGVFDPGPGARSMAVQDQADALVRWETENQATLGQMAALLRLLRAETKGMDNRVSLICECDGRGEKAGRVNATLYLRTDGARLLPPEI</sequence>
<feature type="compositionally biased region" description="Polar residues" evidence="1">
    <location>
        <begin position="347"/>
        <end position="366"/>
    </location>
</feature>
<dbReference type="PANTHER" id="PTHR35179:SF2">
    <property type="entry name" value="START DOMAIN-CONTAINING PROTEIN"/>
    <property type="match status" value="1"/>
</dbReference>
<evidence type="ECO:0000313" key="3">
    <source>
        <dbReference type="Proteomes" id="UP001303473"/>
    </source>
</evidence>
<gene>
    <name evidence="2" type="ORF">QBC46DRAFT_398141</name>
</gene>
<reference evidence="3" key="1">
    <citation type="journal article" date="2023" name="Mol. Phylogenet. Evol.">
        <title>Genome-scale phylogeny and comparative genomics of the fungal order Sordariales.</title>
        <authorList>
            <person name="Hensen N."/>
            <person name="Bonometti L."/>
            <person name="Westerberg I."/>
            <person name="Brannstrom I.O."/>
            <person name="Guillou S."/>
            <person name="Cros-Aarteil S."/>
            <person name="Calhoun S."/>
            <person name="Haridas S."/>
            <person name="Kuo A."/>
            <person name="Mondo S."/>
            <person name="Pangilinan J."/>
            <person name="Riley R."/>
            <person name="LaButti K."/>
            <person name="Andreopoulos B."/>
            <person name="Lipzen A."/>
            <person name="Chen C."/>
            <person name="Yan M."/>
            <person name="Daum C."/>
            <person name="Ng V."/>
            <person name="Clum A."/>
            <person name="Steindorff A."/>
            <person name="Ohm R.A."/>
            <person name="Martin F."/>
            <person name="Silar P."/>
            <person name="Natvig D.O."/>
            <person name="Lalanne C."/>
            <person name="Gautier V."/>
            <person name="Ament-Velasquez S.L."/>
            <person name="Kruys A."/>
            <person name="Hutchinson M.I."/>
            <person name="Powell A.J."/>
            <person name="Barry K."/>
            <person name="Miller A.N."/>
            <person name="Grigoriev I.V."/>
            <person name="Debuchy R."/>
            <person name="Gladieux P."/>
            <person name="Hiltunen Thoren M."/>
            <person name="Johannesson H."/>
        </authorList>
    </citation>
    <scope>NUCLEOTIDE SEQUENCE [LARGE SCALE GENOMIC DNA]</scope>
    <source>
        <strain evidence="3">CBS 340.73</strain>
    </source>
</reference>
<feature type="region of interest" description="Disordered" evidence="1">
    <location>
        <begin position="304"/>
        <end position="366"/>
    </location>
</feature>
<feature type="compositionally biased region" description="Polar residues" evidence="1">
    <location>
        <begin position="311"/>
        <end position="322"/>
    </location>
</feature>
<name>A0AAN6MY19_9PEZI</name>
<comment type="caution">
    <text evidence="2">The sequence shown here is derived from an EMBL/GenBank/DDBJ whole genome shotgun (WGS) entry which is preliminary data.</text>
</comment>
<protein>
    <submittedName>
        <fullName evidence="2">Uncharacterized protein</fullName>
    </submittedName>
</protein>
<accession>A0AAN6MY19</accession>
<evidence type="ECO:0000256" key="1">
    <source>
        <dbReference type="SAM" id="MobiDB-lite"/>
    </source>
</evidence>
<evidence type="ECO:0000313" key="2">
    <source>
        <dbReference type="EMBL" id="KAK3935175.1"/>
    </source>
</evidence>
<dbReference type="AlphaFoldDB" id="A0AAN6MY19"/>